<evidence type="ECO:0000313" key="11">
    <source>
        <dbReference type="EMBL" id="VFT85867.1"/>
    </source>
</evidence>
<dbReference type="InterPro" id="IPR013112">
    <property type="entry name" value="FAD-bd_8"/>
</dbReference>
<feature type="transmembrane region" description="Helical" evidence="6">
    <location>
        <begin position="449"/>
        <end position="466"/>
    </location>
</feature>
<dbReference type="SFLD" id="SFLDG01168">
    <property type="entry name" value="Ferric_reductase_subgroup_(FRE"/>
    <property type="match status" value="1"/>
</dbReference>
<evidence type="ECO:0000256" key="7">
    <source>
        <dbReference type="SAM" id="SignalP"/>
    </source>
</evidence>
<dbReference type="PANTHER" id="PTHR11972:SF69">
    <property type="entry name" value="FERRIC REDUCTION OXIDASE 6-RELATED"/>
    <property type="match status" value="1"/>
</dbReference>
<dbReference type="InterPro" id="IPR005018">
    <property type="entry name" value="DOMON_domain"/>
</dbReference>
<dbReference type="GO" id="GO:0016491">
    <property type="term" value="F:oxidoreductase activity"/>
    <property type="evidence" value="ECO:0007669"/>
    <property type="project" value="UniProtKB-KW"/>
</dbReference>
<evidence type="ECO:0000256" key="3">
    <source>
        <dbReference type="ARBA" id="ARBA00022989"/>
    </source>
</evidence>
<dbReference type="OrthoDB" id="167398at2759"/>
<dbReference type="SFLD" id="SFLDS00052">
    <property type="entry name" value="Ferric_Reductase_Domain"/>
    <property type="match status" value="1"/>
</dbReference>
<feature type="domain" description="FAD-binding FR-type" evidence="9">
    <location>
        <begin position="602"/>
        <end position="738"/>
    </location>
</feature>
<dbReference type="EMBL" id="CAADRA010005142">
    <property type="protein sequence ID" value="VFT85867.1"/>
    <property type="molecule type" value="Genomic_DNA"/>
</dbReference>
<dbReference type="PROSITE" id="PS51384">
    <property type="entry name" value="FAD_FR"/>
    <property type="match status" value="1"/>
</dbReference>
<evidence type="ECO:0000256" key="4">
    <source>
        <dbReference type="ARBA" id="ARBA00023002"/>
    </source>
</evidence>
<dbReference type="PANTHER" id="PTHR11972">
    <property type="entry name" value="NADPH OXIDASE"/>
    <property type="match status" value="1"/>
</dbReference>
<dbReference type="InterPro" id="IPR013121">
    <property type="entry name" value="Fe_red_NAD-bd_6"/>
</dbReference>
<name>A0A485KLS1_9STRA</name>
<dbReference type="InterPro" id="IPR017927">
    <property type="entry name" value="FAD-bd_FR_type"/>
</dbReference>
<dbReference type="Pfam" id="PF08030">
    <property type="entry name" value="NAD_binding_6"/>
    <property type="match status" value="1"/>
</dbReference>
<feature type="transmembrane region" description="Helical" evidence="6">
    <location>
        <begin position="478"/>
        <end position="500"/>
    </location>
</feature>
<dbReference type="AlphaFoldDB" id="A0A485KLS1"/>
<keyword evidence="7" id="KW-0732">Signal</keyword>
<gene>
    <name evidence="11" type="primary">Aste57867_8983</name>
    <name evidence="10" type="ORF">As57867_008948</name>
    <name evidence="11" type="ORF">ASTE57867_8983</name>
</gene>
<proteinExistence type="predicted"/>
<dbReference type="PROSITE" id="PS50836">
    <property type="entry name" value="DOMON"/>
    <property type="match status" value="1"/>
</dbReference>
<sequence length="880" mass="93336">MTSITRLRWIFAIALLVSGPASVQAQQPPACVPATGTKAVTITGYIMDNFCLEMGFMVDNPTMRPLEHPEIHSVHCLAELPPCVSSGYAVLQTKPKNSTNPTNYAFTAASTANATFEVAYFLDADGTTLAQRYALAAMAKLGGTKTTGFTATVTGYTDGKVPFLSCVTIANTVKANGSPLTVTAVDANAVILPTMASTAPVSSPSNPILVPGVASPCTEASMASVTAVPLGTGPMTIKTSVSGGMACIQIAIDASKNAKWFGISISHGATMVTTPQSNAVVFDTTQPTKLSFVTLGGYSASAIAPEASTSAVSFVASSTINGMASFTFSRAVATVASADVAIGAGPTNINWAYGASSNWPSIHDERGSSTVVFGSSAVLAAPDTHVTTYTTAIAAIALGIMIVLGLIATHTGHWRVINQATLFGPPASKLPAPIADVIESVADIKIGEYIVIGVYGACLAVVSASVRRQFAGEPNARLLRLLSGHLALVGLMFLLLPVARGQHWEWIFGISHERIIKFHRMLGRFVVVASTIHLILTLQVTRVDNKTVFGTQSVVPLFGFVAFVSFASMGLLAVPVVRRHCYELFYYHHRVASVVGVVFVMLHSRTACVAMIFPVAIYGLTFLLRLRAYLQSFRAHVQVHHAGTVVLTLPATSQTKRWASTIHPGAFFWLNVPSVSVLEWHPFSAIVTPDGESIAFCIKSLHAGSFVDRVLQASQDKSIMADGLSILVSAPYGHTAVDVPTYDEVILIAGGIGITPMLNLVNQARLLGDASKKIHLHWAVRHPDELLCADSLMFSSPFPDNVHAKFYASGAPEGGFILGSSEPVAYVSGRPVLDEILNHSTQYPSKRVCVLACGPPPLVLDAQRHARACGFDFHKEVFLF</sequence>
<dbReference type="CDD" id="cd09631">
    <property type="entry name" value="DOMON_DOH"/>
    <property type="match status" value="1"/>
</dbReference>
<evidence type="ECO:0000256" key="6">
    <source>
        <dbReference type="SAM" id="Phobius"/>
    </source>
</evidence>
<reference evidence="11 12" key="1">
    <citation type="submission" date="2019-03" db="EMBL/GenBank/DDBJ databases">
        <authorList>
            <person name="Gaulin E."/>
            <person name="Dumas B."/>
        </authorList>
    </citation>
    <scope>NUCLEOTIDE SEQUENCE [LARGE SCALE GENOMIC DNA]</scope>
    <source>
        <strain evidence="11">CBS 568.67</strain>
    </source>
</reference>
<dbReference type="PRINTS" id="PR00406">
    <property type="entry name" value="CYTB5RDTASE"/>
</dbReference>
<dbReference type="Pfam" id="PF08022">
    <property type="entry name" value="FAD_binding_8"/>
    <property type="match status" value="1"/>
</dbReference>
<protein>
    <submittedName>
        <fullName evidence="11">Aste57867_8983 protein</fullName>
    </submittedName>
</protein>
<dbReference type="Proteomes" id="UP000332933">
    <property type="component" value="Unassembled WGS sequence"/>
</dbReference>
<keyword evidence="4" id="KW-0560">Oxidoreductase</keyword>
<feature type="transmembrane region" description="Helical" evidence="6">
    <location>
        <begin position="389"/>
        <end position="408"/>
    </location>
</feature>
<keyword evidence="5 6" id="KW-0472">Membrane</keyword>
<keyword evidence="3 6" id="KW-1133">Transmembrane helix</keyword>
<feature type="signal peptide" evidence="7">
    <location>
        <begin position="1"/>
        <end position="25"/>
    </location>
</feature>
<dbReference type="InterPro" id="IPR013130">
    <property type="entry name" value="Fe3_Rdtase_TM_dom"/>
</dbReference>
<organism evidence="11 12">
    <name type="scientific">Aphanomyces stellatus</name>
    <dbReference type="NCBI Taxonomy" id="120398"/>
    <lineage>
        <taxon>Eukaryota</taxon>
        <taxon>Sar</taxon>
        <taxon>Stramenopiles</taxon>
        <taxon>Oomycota</taxon>
        <taxon>Saprolegniomycetes</taxon>
        <taxon>Saprolegniales</taxon>
        <taxon>Verrucalvaceae</taxon>
        <taxon>Aphanomyces</taxon>
    </lineage>
</organism>
<feature type="transmembrane region" description="Helical" evidence="6">
    <location>
        <begin position="609"/>
        <end position="626"/>
    </location>
</feature>
<evidence type="ECO:0000256" key="5">
    <source>
        <dbReference type="ARBA" id="ARBA00023136"/>
    </source>
</evidence>
<evidence type="ECO:0000259" key="8">
    <source>
        <dbReference type="PROSITE" id="PS50836"/>
    </source>
</evidence>
<dbReference type="InterPro" id="IPR045266">
    <property type="entry name" value="DOH_DOMON"/>
</dbReference>
<feature type="domain" description="DOMON" evidence="8">
    <location>
        <begin position="233"/>
        <end position="354"/>
    </location>
</feature>
<evidence type="ECO:0000313" key="10">
    <source>
        <dbReference type="EMBL" id="KAF0700499.1"/>
    </source>
</evidence>
<evidence type="ECO:0000256" key="1">
    <source>
        <dbReference type="ARBA" id="ARBA00004141"/>
    </source>
</evidence>
<evidence type="ECO:0000256" key="2">
    <source>
        <dbReference type="ARBA" id="ARBA00022692"/>
    </source>
</evidence>
<dbReference type="SUPFAM" id="SSF52343">
    <property type="entry name" value="Ferredoxin reductase-like, C-terminal NADP-linked domain"/>
    <property type="match status" value="1"/>
</dbReference>
<keyword evidence="12" id="KW-1185">Reference proteome</keyword>
<comment type="subcellular location">
    <subcellularLocation>
        <location evidence="1">Membrane</location>
        <topology evidence="1">Multi-pass membrane protein</topology>
    </subcellularLocation>
</comment>
<evidence type="ECO:0000313" key="12">
    <source>
        <dbReference type="Proteomes" id="UP000332933"/>
    </source>
</evidence>
<accession>A0A485KLS1</accession>
<dbReference type="InterPro" id="IPR050369">
    <property type="entry name" value="RBOH/FRE"/>
</dbReference>
<evidence type="ECO:0000259" key="9">
    <source>
        <dbReference type="PROSITE" id="PS51384"/>
    </source>
</evidence>
<feature type="transmembrane region" description="Helical" evidence="6">
    <location>
        <begin position="521"/>
        <end position="541"/>
    </location>
</feature>
<dbReference type="CDD" id="cd06186">
    <property type="entry name" value="NOX_Duox_like_FAD_NADP"/>
    <property type="match status" value="1"/>
</dbReference>
<dbReference type="InterPro" id="IPR039261">
    <property type="entry name" value="FNR_nucleotide-bd"/>
</dbReference>
<feature type="transmembrane region" description="Helical" evidence="6">
    <location>
        <begin position="553"/>
        <end position="577"/>
    </location>
</feature>
<dbReference type="Gene3D" id="3.40.50.80">
    <property type="entry name" value="Nucleotide-binding domain of ferredoxin-NADP reductase (FNR) module"/>
    <property type="match status" value="1"/>
</dbReference>
<dbReference type="EMBL" id="VJMH01005121">
    <property type="protein sequence ID" value="KAF0700499.1"/>
    <property type="molecule type" value="Genomic_DNA"/>
</dbReference>
<dbReference type="Pfam" id="PF01794">
    <property type="entry name" value="Ferric_reduct"/>
    <property type="match status" value="1"/>
</dbReference>
<reference evidence="10" key="2">
    <citation type="submission" date="2019-06" db="EMBL/GenBank/DDBJ databases">
        <title>Genomics analysis of Aphanomyces spp. identifies a new class of oomycete effector associated with host adaptation.</title>
        <authorList>
            <person name="Gaulin E."/>
        </authorList>
    </citation>
    <scope>NUCLEOTIDE SEQUENCE</scope>
    <source>
        <strain evidence="10">CBS 578.67</strain>
    </source>
</reference>
<keyword evidence="2 6" id="KW-0812">Transmembrane</keyword>
<dbReference type="GO" id="GO:0005886">
    <property type="term" value="C:plasma membrane"/>
    <property type="evidence" value="ECO:0007669"/>
    <property type="project" value="TreeGrafter"/>
</dbReference>
<feature type="chain" id="PRO_5036116129" evidence="7">
    <location>
        <begin position="26"/>
        <end position="880"/>
    </location>
</feature>